<name>A0ABT2LWD6_9FIRM</name>
<dbReference type="EMBL" id="JAODBU010000001">
    <property type="protein sequence ID" value="MCT7397490.1"/>
    <property type="molecule type" value="Genomic_DNA"/>
</dbReference>
<gene>
    <name evidence="3" type="ORF">N5B56_00120</name>
</gene>
<protein>
    <submittedName>
        <fullName evidence="3">Ig-like domain-containing protein</fullName>
    </submittedName>
</protein>
<comment type="caution">
    <text evidence="3">The sequence shown here is derived from an EMBL/GenBank/DDBJ whole genome shotgun (WGS) entry which is preliminary data.</text>
</comment>
<evidence type="ECO:0000259" key="2">
    <source>
        <dbReference type="SMART" id="SM00635"/>
    </source>
</evidence>
<feature type="chain" id="PRO_5045681414" evidence="1">
    <location>
        <begin position="31"/>
        <end position="693"/>
    </location>
</feature>
<accession>A0ABT2LWD6</accession>
<sequence length="693" mass="74944">MKRKSTFKSLLALALAVVLVFSTNITPASAAKKKAKATNAVKSVKVVSPAGTKKIATVARGKSIKLTVTVKAKKKAFKKVTYKSSNAKVATVSKKGIVKGKKVGTTTIKVVSVKNKKKTASIKVKVVKNAVKKVTLNKKNLDLAVGASEKLSAKVNAPKKSYKAVKWTSSNEKVVKVSNKGVVSAVGEGTAKVTVTALDGSKKKATCTVAVWNGIKDVQLNNPRNNYYVDSYKVVLDTPIALTKDSFVVKSKVRAEGTYNRELEVEKVFTNDNLNYTIFTKNSVEMGEFVQVSVPSLKGKNAVELQALADGYEYRQLVSGVVGDEINTGVGFKNLVGYETVSVASGNLPAGLAIEKYTNNIKGKVAAVAENQVVNFTGTDELGRTASSKVNFLIGDKNKVVAENKTIGDQANALIYPHEYIGSYINVEGGSGEYRATLLDTYNDLFYLDSENTDENGNKYTTTSSRVYVNGRSGKVEAGTYTLRVQFTDIENPTLTAIGTLTVVVTPAVSVTTVLYNYDSSTDELMFYNHDLNETFSAVSADETTDYEKKILTSKVCLPAGNYSVYIESYGEQITLAKYVSLGADTVLSYTAPTRATITGTLKDRSGAVLNKRAYVRIYKADKTDEPIGYDYVSSYDDGKYEFKCVPNGTYVIKAFDNESDKELATSATITVTGANIVVDFPNLPIDNDQNID</sequence>
<dbReference type="Gene3D" id="2.60.40.1080">
    <property type="match status" value="2"/>
</dbReference>
<dbReference type="SMART" id="SM00635">
    <property type="entry name" value="BID_2"/>
    <property type="match status" value="2"/>
</dbReference>
<keyword evidence="1" id="KW-0732">Signal</keyword>
<dbReference type="InterPro" id="IPR008964">
    <property type="entry name" value="Invasin/intimin_cell_adhesion"/>
</dbReference>
<proteinExistence type="predicted"/>
<evidence type="ECO:0000313" key="3">
    <source>
        <dbReference type="EMBL" id="MCT7397490.1"/>
    </source>
</evidence>
<evidence type="ECO:0000313" key="4">
    <source>
        <dbReference type="Proteomes" id="UP001431199"/>
    </source>
</evidence>
<dbReference type="SUPFAM" id="SSF49373">
    <property type="entry name" value="Invasin/intimin cell-adhesion fragments"/>
    <property type="match status" value="2"/>
</dbReference>
<feature type="domain" description="BIG2" evidence="2">
    <location>
        <begin position="45"/>
        <end position="122"/>
    </location>
</feature>
<evidence type="ECO:0000256" key="1">
    <source>
        <dbReference type="SAM" id="SignalP"/>
    </source>
</evidence>
<feature type="signal peptide" evidence="1">
    <location>
        <begin position="1"/>
        <end position="30"/>
    </location>
</feature>
<dbReference type="Pfam" id="PF02368">
    <property type="entry name" value="Big_2"/>
    <property type="match status" value="2"/>
</dbReference>
<dbReference type="RefSeq" id="WP_260978027.1">
    <property type="nucleotide sequence ID" value="NZ_JAODBU010000001.1"/>
</dbReference>
<dbReference type="Proteomes" id="UP001431199">
    <property type="component" value="Unassembled WGS sequence"/>
</dbReference>
<organism evidence="3 4">
    <name type="scientific">Eubacterium album</name>
    <dbReference type="NCBI Taxonomy" id="2978477"/>
    <lineage>
        <taxon>Bacteria</taxon>
        <taxon>Bacillati</taxon>
        <taxon>Bacillota</taxon>
        <taxon>Clostridia</taxon>
        <taxon>Eubacteriales</taxon>
        <taxon>Eubacteriaceae</taxon>
        <taxon>Eubacterium</taxon>
    </lineage>
</organism>
<dbReference type="InterPro" id="IPR003343">
    <property type="entry name" value="Big_2"/>
</dbReference>
<reference evidence="3" key="1">
    <citation type="submission" date="2022-09" db="EMBL/GenBank/DDBJ databases">
        <title>Eubacterium sp. LFL-14 isolated from human feces.</title>
        <authorList>
            <person name="Liu F."/>
        </authorList>
    </citation>
    <scope>NUCLEOTIDE SEQUENCE</scope>
    <source>
        <strain evidence="3">LFL-14</strain>
    </source>
</reference>
<feature type="domain" description="BIG2" evidence="2">
    <location>
        <begin position="130"/>
        <end position="207"/>
    </location>
</feature>
<keyword evidence="4" id="KW-1185">Reference proteome</keyword>